<name>A0A239A4K0_9ACTN</name>
<dbReference type="EMBL" id="FZOH01000001">
    <property type="protein sequence ID" value="SNR90429.1"/>
    <property type="molecule type" value="Genomic_DNA"/>
</dbReference>
<protein>
    <submittedName>
        <fullName evidence="2">Heme-degrading monooxygenase HmoA</fullName>
    </submittedName>
</protein>
<proteinExistence type="predicted"/>
<evidence type="ECO:0000259" key="1">
    <source>
        <dbReference type="PROSITE" id="PS51725"/>
    </source>
</evidence>
<keyword evidence="2" id="KW-0503">Monooxygenase</keyword>
<feature type="domain" description="ABM" evidence="1">
    <location>
        <begin position="4"/>
        <end position="96"/>
    </location>
</feature>
<dbReference type="Pfam" id="PF03992">
    <property type="entry name" value="ABM"/>
    <property type="match status" value="1"/>
</dbReference>
<dbReference type="GO" id="GO:0004497">
    <property type="term" value="F:monooxygenase activity"/>
    <property type="evidence" value="ECO:0007669"/>
    <property type="project" value="UniProtKB-KW"/>
</dbReference>
<gene>
    <name evidence="2" type="ORF">SAMN04488107_0548</name>
</gene>
<dbReference type="InterPro" id="IPR007138">
    <property type="entry name" value="ABM_dom"/>
</dbReference>
<keyword evidence="2" id="KW-0560">Oxidoreductase</keyword>
<accession>A0A239A4K0</accession>
<dbReference type="Gene3D" id="3.30.70.100">
    <property type="match status" value="1"/>
</dbReference>
<dbReference type="AlphaFoldDB" id="A0A239A4K0"/>
<dbReference type="PROSITE" id="PS51725">
    <property type="entry name" value="ABM"/>
    <property type="match status" value="1"/>
</dbReference>
<evidence type="ECO:0000313" key="2">
    <source>
        <dbReference type="EMBL" id="SNR90429.1"/>
    </source>
</evidence>
<evidence type="ECO:0000313" key="3">
    <source>
        <dbReference type="Proteomes" id="UP000198386"/>
    </source>
</evidence>
<reference evidence="3" key="1">
    <citation type="submission" date="2017-06" db="EMBL/GenBank/DDBJ databases">
        <authorList>
            <person name="Varghese N."/>
            <person name="Submissions S."/>
        </authorList>
    </citation>
    <scope>NUCLEOTIDE SEQUENCE [LARGE SCALE GENOMIC DNA]</scope>
    <source>
        <strain evidence="3">DSM 45423</strain>
    </source>
</reference>
<sequence>MSSAILINCFEVAPEQDERFLQLWRQADDLLRSRGGYRTTRLHRALGPQTRFRYVNVAELDSVEAWQSAVGSPDFTAIAARMADFSPSPGLYTVEVAYNTAEQEQDR</sequence>
<dbReference type="RefSeq" id="WP_176449800.1">
    <property type="nucleotide sequence ID" value="NZ_FZOH01000001.1"/>
</dbReference>
<dbReference type="SUPFAM" id="SSF54909">
    <property type="entry name" value="Dimeric alpha+beta barrel"/>
    <property type="match status" value="1"/>
</dbReference>
<dbReference type="InterPro" id="IPR011008">
    <property type="entry name" value="Dimeric_a/b-barrel"/>
</dbReference>
<dbReference type="Proteomes" id="UP000198386">
    <property type="component" value="Unassembled WGS sequence"/>
</dbReference>
<keyword evidence="3" id="KW-1185">Reference proteome</keyword>
<organism evidence="2 3">
    <name type="scientific">Geodermatophilus saharensis</name>
    <dbReference type="NCBI Taxonomy" id="1137994"/>
    <lineage>
        <taxon>Bacteria</taxon>
        <taxon>Bacillati</taxon>
        <taxon>Actinomycetota</taxon>
        <taxon>Actinomycetes</taxon>
        <taxon>Geodermatophilales</taxon>
        <taxon>Geodermatophilaceae</taxon>
        <taxon>Geodermatophilus</taxon>
    </lineage>
</organism>